<dbReference type="OrthoDB" id="1750196at2759"/>
<reference evidence="3" key="1">
    <citation type="submission" date="2018-05" db="EMBL/GenBank/DDBJ databases">
        <title>Draft genome of Mucuna pruriens seed.</title>
        <authorList>
            <person name="Nnadi N.E."/>
            <person name="Vos R."/>
            <person name="Hasami M.H."/>
            <person name="Devisetty U.K."/>
            <person name="Aguiy J.C."/>
        </authorList>
    </citation>
    <scope>NUCLEOTIDE SEQUENCE [LARGE SCALE GENOMIC DNA]</scope>
    <source>
        <strain evidence="3">JCA_2017</strain>
    </source>
</reference>
<evidence type="ECO:0000313" key="4">
    <source>
        <dbReference type="Proteomes" id="UP000257109"/>
    </source>
</evidence>
<feature type="region of interest" description="Disordered" evidence="1">
    <location>
        <begin position="31"/>
        <end position="65"/>
    </location>
</feature>
<feature type="domain" description="Retrotransposon gag" evidence="2">
    <location>
        <begin position="155"/>
        <end position="246"/>
    </location>
</feature>
<keyword evidence="4" id="KW-1185">Reference proteome</keyword>
<sequence length="309" mass="35195">METAIRDLAKQQEALKNDVRQLRAQIGQILETGASEQPRATPHQVTSNQISHQGPYCENSGAQTAVPPHIHPSEDSRFTRKVQLLDERLDALEGFKHTGFDAADLCLFPGIAIPPDFELPTFDKYRGTSCPKSHLTMYCRKMTSHTHDYTLLIHFFQESLTGAALRWYLGLRREHVPTWRSLAKGFLNQYKYNMDMAPDRSQLQNMAKGEKETFKEYAQRWRELAAHIQPPLSDKEMVTMFIDTLHPPFYEKIVGNVSSNFADLLLIGERMEVGMKKGRIVPEVTTSHTSESYDREEEEGTATSNLLAP</sequence>
<dbReference type="EMBL" id="QJKJ01004491">
    <property type="protein sequence ID" value="RDX93947.1"/>
    <property type="molecule type" value="Genomic_DNA"/>
</dbReference>
<comment type="caution">
    <text evidence="3">The sequence shown here is derived from an EMBL/GenBank/DDBJ whole genome shotgun (WGS) entry which is preliminary data.</text>
</comment>
<accession>A0A371GTS3</accession>
<name>A0A371GTS3_MUCPR</name>
<feature type="compositionally biased region" description="Polar residues" evidence="1">
    <location>
        <begin position="43"/>
        <end position="52"/>
    </location>
</feature>
<feature type="region of interest" description="Disordered" evidence="1">
    <location>
        <begin position="283"/>
        <end position="309"/>
    </location>
</feature>
<protein>
    <recommendedName>
        <fullName evidence="2">Retrotransposon gag domain-containing protein</fullName>
    </recommendedName>
</protein>
<evidence type="ECO:0000313" key="3">
    <source>
        <dbReference type="EMBL" id="RDX93947.1"/>
    </source>
</evidence>
<organism evidence="3 4">
    <name type="scientific">Mucuna pruriens</name>
    <name type="common">Velvet bean</name>
    <name type="synonym">Dolichos pruriens</name>
    <dbReference type="NCBI Taxonomy" id="157652"/>
    <lineage>
        <taxon>Eukaryota</taxon>
        <taxon>Viridiplantae</taxon>
        <taxon>Streptophyta</taxon>
        <taxon>Embryophyta</taxon>
        <taxon>Tracheophyta</taxon>
        <taxon>Spermatophyta</taxon>
        <taxon>Magnoliopsida</taxon>
        <taxon>eudicotyledons</taxon>
        <taxon>Gunneridae</taxon>
        <taxon>Pentapetalae</taxon>
        <taxon>rosids</taxon>
        <taxon>fabids</taxon>
        <taxon>Fabales</taxon>
        <taxon>Fabaceae</taxon>
        <taxon>Papilionoideae</taxon>
        <taxon>50 kb inversion clade</taxon>
        <taxon>NPAAA clade</taxon>
        <taxon>indigoferoid/millettioid clade</taxon>
        <taxon>Phaseoleae</taxon>
        <taxon>Mucuna</taxon>
    </lineage>
</organism>
<evidence type="ECO:0000259" key="2">
    <source>
        <dbReference type="Pfam" id="PF03732"/>
    </source>
</evidence>
<gene>
    <name evidence="3" type="ORF">CR513_23726</name>
</gene>
<evidence type="ECO:0000256" key="1">
    <source>
        <dbReference type="SAM" id="MobiDB-lite"/>
    </source>
</evidence>
<dbReference type="InterPro" id="IPR005162">
    <property type="entry name" value="Retrotrans_gag_dom"/>
</dbReference>
<feature type="non-terminal residue" evidence="3">
    <location>
        <position position="1"/>
    </location>
</feature>
<dbReference type="Pfam" id="PF03732">
    <property type="entry name" value="Retrotrans_gag"/>
    <property type="match status" value="1"/>
</dbReference>
<dbReference type="AlphaFoldDB" id="A0A371GTS3"/>
<dbReference type="Proteomes" id="UP000257109">
    <property type="component" value="Unassembled WGS sequence"/>
</dbReference>
<proteinExistence type="predicted"/>
<dbReference type="PANTHER" id="PTHR33223:SF8">
    <property type="entry name" value="OS04G0172440 PROTEIN"/>
    <property type="match status" value="1"/>
</dbReference>
<dbReference type="PANTHER" id="PTHR33223">
    <property type="entry name" value="CCHC-TYPE DOMAIN-CONTAINING PROTEIN"/>
    <property type="match status" value="1"/>
</dbReference>